<keyword evidence="3" id="KW-1185">Reference proteome</keyword>
<dbReference type="EMBL" id="FMUR01000007">
    <property type="protein sequence ID" value="SCY09156.1"/>
    <property type="molecule type" value="Genomic_DNA"/>
</dbReference>
<dbReference type="Proteomes" id="UP000183047">
    <property type="component" value="Unassembled WGS sequence"/>
</dbReference>
<accession>A0A1G5D3E0</accession>
<dbReference type="RefSeq" id="WP_074462014.1">
    <property type="nucleotide sequence ID" value="NZ_FMUR01000007.1"/>
</dbReference>
<dbReference type="AlphaFoldDB" id="A0A1G5D3E0"/>
<evidence type="ECO:0000313" key="2">
    <source>
        <dbReference type="EMBL" id="SCY09156.1"/>
    </source>
</evidence>
<dbReference type="OrthoDB" id="9779098at2"/>
<proteinExistence type="predicted"/>
<sequence length="330" mass="35612">MSKKIEFVAALCMTIGLMSGCTSYSEGSSAAIEGFSDGVSEESSEISSKEASDSASLSASEASSKLSSDEVTSKIGDMSKNVNKDSESASSSSASTESSQSKTASDSASSAKSTDDKPKAKKLSKNGIVIPEIEDGVTKIGDRGVEVTFEWEPDKNVDRYEISVDGKPHGDTSYSHIEDVYSDTPTYTYKDKINYDIRIKVRAHKGDAKKAVSGDFSEYAYGNTCEDALTAPKVKDGVTGKGANGTEVYFVWEPVDGAEHYEVVVEHKKKAESEYDLKEVTYTNAPNYTYTGQGEYDVRITVKAQTNAWINGKKKMFNSAVSAYAKGKTY</sequence>
<name>A0A1G5D3E0_9FIRM</name>
<evidence type="ECO:0000313" key="3">
    <source>
        <dbReference type="Proteomes" id="UP000183047"/>
    </source>
</evidence>
<dbReference type="PROSITE" id="PS51257">
    <property type="entry name" value="PROKAR_LIPOPROTEIN"/>
    <property type="match status" value="1"/>
</dbReference>
<feature type="compositionally biased region" description="Low complexity" evidence="1">
    <location>
        <begin position="88"/>
        <end position="112"/>
    </location>
</feature>
<organism evidence="2 3">
    <name type="scientific">Butyrivibrio hungatei</name>
    <dbReference type="NCBI Taxonomy" id="185008"/>
    <lineage>
        <taxon>Bacteria</taxon>
        <taxon>Bacillati</taxon>
        <taxon>Bacillota</taxon>
        <taxon>Clostridia</taxon>
        <taxon>Lachnospirales</taxon>
        <taxon>Lachnospiraceae</taxon>
        <taxon>Butyrivibrio</taxon>
    </lineage>
</organism>
<reference evidence="3" key="1">
    <citation type="submission" date="2016-10" db="EMBL/GenBank/DDBJ databases">
        <authorList>
            <person name="Varghese N."/>
            <person name="Submissions S."/>
        </authorList>
    </citation>
    <scope>NUCLEOTIDE SEQUENCE [LARGE SCALE GENOMIC DNA]</scope>
    <source>
        <strain evidence="3">XBD2006</strain>
    </source>
</reference>
<gene>
    <name evidence="2" type="ORF">SAMN02910451_01369</name>
</gene>
<evidence type="ECO:0000256" key="1">
    <source>
        <dbReference type="SAM" id="MobiDB-lite"/>
    </source>
</evidence>
<protein>
    <submittedName>
        <fullName evidence="2">Uncharacterized protein</fullName>
    </submittedName>
</protein>
<feature type="region of interest" description="Disordered" evidence="1">
    <location>
        <begin position="35"/>
        <end position="123"/>
    </location>
</feature>
<feature type="compositionally biased region" description="Low complexity" evidence="1">
    <location>
        <begin position="53"/>
        <end position="66"/>
    </location>
</feature>